<feature type="domain" description="ADP ribosyltransferase" evidence="1">
    <location>
        <begin position="132"/>
        <end position="281"/>
    </location>
</feature>
<dbReference type="InterPro" id="IPR003540">
    <property type="entry name" value="ADP-ribosyltransferase"/>
</dbReference>
<comment type="caution">
    <text evidence="2">The sequence shown here is derived from an EMBL/GenBank/DDBJ whole genome shotgun (WGS) entry which is preliminary data.</text>
</comment>
<dbReference type="EMBL" id="JAGMVS010000064">
    <property type="protein sequence ID" value="MCM2437467.1"/>
    <property type="molecule type" value="Genomic_DNA"/>
</dbReference>
<dbReference type="RefSeq" id="WP_205143575.1">
    <property type="nucleotide sequence ID" value="NZ_JAFBDN010000007.1"/>
</dbReference>
<evidence type="ECO:0000313" key="3">
    <source>
        <dbReference type="Proteomes" id="UP001057481"/>
    </source>
</evidence>
<protein>
    <recommendedName>
        <fullName evidence="1">ADP ribosyltransferase domain-containing protein</fullName>
    </recommendedName>
</protein>
<reference evidence="2" key="1">
    <citation type="submission" date="2021-04" db="EMBL/GenBank/DDBJ databases">
        <title>Taxonomic assessment of Weissella genus.</title>
        <authorList>
            <person name="Fanelli F."/>
            <person name="Chieffi D."/>
            <person name="Dell'Aquila A."/>
            <person name="Gyu-Sung C."/>
            <person name="Franz C.M.A.P."/>
            <person name="Fusco V."/>
        </authorList>
    </citation>
    <scope>NUCLEOTIDE SEQUENCE</scope>
    <source>
        <strain evidence="2">LMG 25373</strain>
    </source>
</reference>
<organism evidence="2 3">
    <name type="scientific">Periweissella beninensis</name>
    <dbReference type="NCBI Taxonomy" id="504936"/>
    <lineage>
        <taxon>Bacteria</taxon>
        <taxon>Bacillati</taxon>
        <taxon>Bacillota</taxon>
        <taxon>Bacilli</taxon>
        <taxon>Lactobacillales</taxon>
        <taxon>Lactobacillaceae</taxon>
        <taxon>Periweissella</taxon>
    </lineage>
</organism>
<accession>A0ABT0VM19</accession>
<evidence type="ECO:0000313" key="2">
    <source>
        <dbReference type="EMBL" id="MCM2437467.1"/>
    </source>
</evidence>
<sequence>MFQIKKRLGLVIITSVLVILGFGQAIQAQTIKAGSVDTINLQPTVKVTKRPITVFKISKKTGHVIKTFRLPAHSLVKLRTTPRKPHTQVIIRVNQPVTTKTILVTKAKDYVYQNQTTALSVNQQIKMYELGKQWRQSLTTKQKNALIAYTGIAYTSINGSLRGQVKSTPKIKQQVKNIDAGLMKFKLPYAFTVWRGTSLANVQASLANKPLKLGAIYRDKGYMSTSLLKSVANNFKSDALLKIQVPTGRQGADLAALSNFKNEDEYLIKHNAKLIVTGISAGIGKKIITLNFSE</sequence>
<dbReference type="SUPFAM" id="SSF56399">
    <property type="entry name" value="ADP-ribosylation"/>
    <property type="match status" value="1"/>
</dbReference>
<dbReference type="Pfam" id="PF03496">
    <property type="entry name" value="ADPrib_exo_Tox"/>
    <property type="match status" value="1"/>
</dbReference>
<dbReference type="Proteomes" id="UP001057481">
    <property type="component" value="Unassembled WGS sequence"/>
</dbReference>
<gene>
    <name evidence="2" type="ORF">KAK10_06050</name>
</gene>
<dbReference type="PROSITE" id="PS51996">
    <property type="entry name" value="TR_MART"/>
    <property type="match status" value="1"/>
</dbReference>
<dbReference type="Gene3D" id="3.90.176.10">
    <property type="entry name" value="Toxin ADP-ribosyltransferase, Chain A, domain 1"/>
    <property type="match status" value="1"/>
</dbReference>
<name>A0ABT0VM19_9LACO</name>
<proteinExistence type="predicted"/>
<keyword evidence="3" id="KW-1185">Reference proteome</keyword>
<evidence type="ECO:0000259" key="1">
    <source>
        <dbReference type="Pfam" id="PF03496"/>
    </source>
</evidence>